<gene>
    <name evidence="8" type="ORF">OP8BY_2064</name>
</gene>
<dbReference type="GO" id="GO:0055085">
    <property type="term" value="P:transmembrane transport"/>
    <property type="evidence" value="ECO:0007669"/>
    <property type="project" value="InterPro"/>
</dbReference>
<evidence type="ECO:0000256" key="5">
    <source>
        <dbReference type="ARBA" id="ARBA00023136"/>
    </source>
</evidence>
<comment type="similarity">
    <text evidence="2 6">Belongs to the ABC-3 integral membrane protein family.</text>
</comment>
<keyword evidence="4 7" id="KW-1133">Transmembrane helix</keyword>
<reference evidence="8 9" key="1">
    <citation type="submission" date="2018-08" db="EMBL/GenBank/DDBJ databases">
        <title>Genome analysis of the thermophilic bacterium of the candidate phylum Aminicenantes from deep subsurface aquifer revealed its physiology and ecological role.</title>
        <authorList>
            <person name="Kadnikov V.V."/>
            <person name="Mardanov A.V."/>
            <person name="Beletsky A.V."/>
            <person name="Karnachuk O.V."/>
            <person name="Ravin N.V."/>
        </authorList>
    </citation>
    <scope>NUCLEOTIDE SEQUENCE [LARGE SCALE GENOMIC DNA]</scope>
    <source>
        <strain evidence="8">BY38</strain>
    </source>
</reference>
<feature type="transmembrane region" description="Helical" evidence="7">
    <location>
        <begin position="219"/>
        <end position="239"/>
    </location>
</feature>
<comment type="caution">
    <text evidence="8">The sequence shown here is derived from an EMBL/GenBank/DDBJ whole genome shotgun (WGS) entry which is preliminary data.</text>
</comment>
<evidence type="ECO:0000256" key="4">
    <source>
        <dbReference type="ARBA" id="ARBA00022989"/>
    </source>
</evidence>
<dbReference type="GO" id="GO:0043190">
    <property type="term" value="C:ATP-binding cassette (ABC) transporter complex"/>
    <property type="evidence" value="ECO:0007669"/>
    <property type="project" value="InterPro"/>
</dbReference>
<dbReference type="EMBL" id="QUAH01000005">
    <property type="protein sequence ID" value="RFT16058.1"/>
    <property type="molecule type" value="Genomic_DNA"/>
</dbReference>
<dbReference type="InterPro" id="IPR001626">
    <property type="entry name" value="ABC_TroCD"/>
</dbReference>
<dbReference type="Pfam" id="PF00950">
    <property type="entry name" value="ABC-3"/>
    <property type="match status" value="1"/>
</dbReference>
<evidence type="ECO:0000313" key="9">
    <source>
        <dbReference type="Proteomes" id="UP000257323"/>
    </source>
</evidence>
<dbReference type="Proteomes" id="UP000257323">
    <property type="component" value="Unassembled WGS sequence"/>
</dbReference>
<name>A0A3E2BMW5_9BACT</name>
<feature type="transmembrane region" description="Helical" evidence="7">
    <location>
        <begin position="6"/>
        <end position="34"/>
    </location>
</feature>
<dbReference type="PANTHER" id="PTHR30477:SF0">
    <property type="entry name" value="METAL TRANSPORT SYSTEM MEMBRANE PROTEIN TM_0125-RELATED"/>
    <property type="match status" value="1"/>
</dbReference>
<dbReference type="Gene3D" id="1.10.3470.10">
    <property type="entry name" value="ABC transporter involved in vitamin B12 uptake, BtuC"/>
    <property type="match status" value="1"/>
</dbReference>
<feature type="transmembrane region" description="Helical" evidence="7">
    <location>
        <begin position="245"/>
        <end position="263"/>
    </location>
</feature>
<proteinExistence type="inferred from homology"/>
<organism evidence="8 9">
    <name type="scientific">Candidatus Saccharicenans subterraneus</name>
    <dbReference type="NCBI Taxonomy" id="2508984"/>
    <lineage>
        <taxon>Bacteria</taxon>
        <taxon>Candidatus Aminicenantota</taxon>
        <taxon>Candidatus Aminicenantia</taxon>
        <taxon>Candidatus Aminicenantales</taxon>
        <taxon>Candidatus Saccharicenantaceae</taxon>
        <taxon>Candidatus Saccharicenans</taxon>
    </lineage>
</organism>
<evidence type="ECO:0000256" key="3">
    <source>
        <dbReference type="ARBA" id="ARBA00022692"/>
    </source>
</evidence>
<dbReference type="AlphaFoldDB" id="A0A3E2BMW5"/>
<dbReference type="GO" id="GO:0010043">
    <property type="term" value="P:response to zinc ion"/>
    <property type="evidence" value="ECO:0007669"/>
    <property type="project" value="TreeGrafter"/>
</dbReference>
<feature type="transmembrane region" description="Helical" evidence="7">
    <location>
        <begin position="177"/>
        <end position="207"/>
    </location>
</feature>
<evidence type="ECO:0000256" key="6">
    <source>
        <dbReference type="RuleBase" id="RU003943"/>
    </source>
</evidence>
<comment type="subcellular location">
    <subcellularLocation>
        <location evidence="6">Cell membrane</location>
        <topology evidence="6">Multi-pass membrane protein</topology>
    </subcellularLocation>
    <subcellularLocation>
        <location evidence="1">Membrane</location>
        <topology evidence="1">Multi-pass membrane protein</topology>
    </subcellularLocation>
</comment>
<keyword evidence="3 6" id="KW-0812">Transmembrane</keyword>
<sequence>MNGDLIFSGLFLRALLAGGGLALACGLLGVFLVLRRDAMISHGLSHVAFAGVALGLALNLMPVIFSIVVCLVGSLLILKLKQAARLPGDTAIALLSSGGLALAVFLMSIKKDFGAELMAYLFGDILAIAPSEVYLALGLAVVVTAGILLNLSRLVFMTFDREAALVSGLGLGRLDRLLVMMTAMTIVLGLRIVGLLLVTGLTVIPAASALQLARNFKQALLVSSLFSLLSILGGIVLAYVFNLPASAAIIFLALLIFILSHLLKR</sequence>
<dbReference type="SUPFAM" id="SSF81345">
    <property type="entry name" value="ABC transporter involved in vitamin B12 uptake, BtuC"/>
    <property type="match status" value="1"/>
</dbReference>
<feature type="transmembrane region" description="Helical" evidence="7">
    <location>
        <begin position="90"/>
        <end position="109"/>
    </location>
</feature>
<keyword evidence="6" id="KW-0813">Transport</keyword>
<protein>
    <submittedName>
        <fullName evidence="8">Zinc ABC transporter, inner membrane permease protein ZnuB</fullName>
    </submittedName>
</protein>
<accession>A0A3E2BMW5</accession>
<feature type="transmembrane region" description="Helical" evidence="7">
    <location>
        <begin position="121"/>
        <end position="149"/>
    </location>
</feature>
<evidence type="ECO:0000256" key="1">
    <source>
        <dbReference type="ARBA" id="ARBA00004141"/>
    </source>
</evidence>
<evidence type="ECO:0000256" key="2">
    <source>
        <dbReference type="ARBA" id="ARBA00008034"/>
    </source>
</evidence>
<keyword evidence="5 7" id="KW-0472">Membrane</keyword>
<evidence type="ECO:0000256" key="7">
    <source>
        <dbReference type="SAM" id="Phobius"/>
    </source>
</evidence>
<dbReference type="PANTHER" id="PTHR30477">
    <property type="entry name" value="ABC-TRANSPORTER METAL-BINDING PROTEIN"/>
    <property type="match status" value="1"/>
</dbReference>
<feature type="transmembrane region" description="Helical" evidence="7">
    <location>
        <begin position="46"/>
        <end position="78"/>
    </location>
</feature>
<dbReference type="InterPro" id="IPR037294">
    <property type="entry name" value="ABC_BtuC-like"/>
</dbReference>
<evidence type="ECO:0000313" key="8">
    <source>
        <dbReference type="EMBL" id="RFT16058.1"/>
    </source>
</evidence>